<sequence>MSAKFHSVGVGVGMRGKIFSAKRKGRCDDRPGVSVKSHGRTGPGLAMARRQVWRMPLSYSAMPTIKKYGSSF</sequence>
<evidence type="ECO:0000313" key="3">
    <source>
        <dbReference type="EnsemblFungi" id="EJT81233"/>
    </source>
</evidence>
<reference evidence="2" key="3">
    <citation type="submission" date="2010-09" db="EMBL/GenBank/DDBJ databases">
        <title>Annotation of Gaeumannomyces graminis var. tritici R3-111a-1.</title>
        <authorList>
            <consortium name="The Broad Institute Genome Sequencing Platform"/>
            <person name="Ma L.-J."/>
            <person name="Dead R."/>
            <person name="Young S.K."/>
            <person name="Zeng Q."/>
            <person name="Gargeya S."/>
            <person name="Fitzgerald M."/>
            <person name="Haas B."/>
            <person name="Abouelleil A."/>
            <person name="Alvarado L."/>
            <person name="Arachchi H.M."/>
            <person name="Berlin A."/>
            <person name="Brown A."/>
            <person name="Chapman S.B."/>
            <person name="Chen Z."/>
            <person name="Dunbar C."/>
            <person name="Freedman E."/>
            <person name="Gearin G."/>
            <person name="Gellesch M."/>
            <person name="Goldberg J."/>
            <person name="Griggs A."/>
            <person name="Gujja S."/>
            <person name="Heiman D."/>
            <person name="Howarth C."/>
            <person name="Larson L."/>
            <person name="Lui A."/>
            <person name="MacDonald P.J.P."/>
            <person name="Mehta T."/>
            <person name="Montmayeur A."/>
            <person name="Murphy C."/>
            <person name="Neiman D."/>
            <person name="Pearson M."/>
            <person name="Priest M."/>
            <person name="Roberts A."/>
            <person name="Saif S."/>
            <person name="Shea T."/>
            <person name="Shenoy N."/>
            <person name="Sisk P."/>
            <person name="Stolte C."/>
            <person name="Sykes S."/>
            <person name="Yandava C."/>
            <person name="Wortman J."/>
            <person name="Nusbaum C."/>
            <person name="Birren B."/>
        </authorList>
    </citation>
    <scope>NUCLEOTIDE SEQUENCE</scope>
    <source>
        <strain evidence="2">R3-111a-1</strain>
    </source>
</reference>
<evidence type="ECO:0000256" key="1">
    <source>
        <dbReference type="SAM" id="MobiDB-lite"/>
    </source>
</evidence>
<reference evidence="3" key="5">
    <citation type="submission" date="2018-04" db="UniProtKB">
        <authorList>
            <consortium name="EnsemblFungi"/>
        </authorList>
    </citation>
    <scope>IDENTIFICATION</scope>
    <source>
        <strain evidence="3">R3-111a-1</strain>
    </source>
</reference>
<proteinExistence type="predicted"/>
<feature type="region of interest" description="Disordered" evidence="1">
    <location>
        <begin position="22"/>
        <end position="45"/>
    </location>
</feature>
<reference evidence="3" key="4">
    <citation type="journal article" date="2015" name="G3 (Bethesda)">
        <title>Genome sequences of three phytopathogenic species of the Magnaporthaceae family of fungi.</title>
        <authorList>
            <person name="Okagaki L.H."/>
            <person name="Nunes C.C."/>
            <person name="Sailsbery J."/>
            <person name="Clay B."/>
            <person name="Brown D."/>
            <person name="John T."/>
            <person name="Oh Y."/>
            <person name="Young N."/>
            <person name="Fitzgerald M."/>
            <person name="Haas B.J."/>
            <person name="Zeng Q."/>
            <person name="Young S."/>
            <person name="Adiconis X."/>
            <person name="Fan L."/>
            <person name="Levin J.Z."/>
            <person name="Mitchell T.K."/>
            <person name="Okubara P.A."/>
            <person name="Farman M.L."/>
            <person name="Kohn L.M."/>
            <person name="Birren B."/>
            <person name="Ma L.-J."/>
            <person name="Dean R.A."/>
        </authorList>
    </citation>
    <scope>NUCLEOTIDE SEQUENCE</scope>
    <source>
        <strain evidence="3">R3-111a-1</strain>
    </source>
</reference>
<protein>
    <submittedName>
        <fullName evidence="2 3">Uncharacterized protein</fullName>
    </submittedName>
</protein>
<evidence type="ECO:0000313" key="2">
    <source>
        <dbReference type="EMBL" id="EJT81233.1"/>
    </source>
</evidence>
<organism evidence="2">
    <name type="scientific">Gaeumannomyces tritici (strain R3-111a-1)</name>
    <name type="common">Wheat and barley take-all root rot fungus</name>
    <name type="synonym">Gaeumannomyces graminis var. tritici</name>
    <dbReference type="NCBI Taxonomy" id="644352"/>
    <lineage>
        <taxon>Eukaryota</taxon>
        <taxon>Fungi</taxon>
        <taxon>Dikarya</taxon>
        <taxon>Ascomycota</taxon>
        <taxon>Pezizomycotina</taxon>
        <taxon>Sordariomycetes</taxon>
        <taxon>Sordariomycetidae</taxon>
        <taxon>Magnaporthales</taxon>
        <taxon>Magnaporthaceae</taxon>
        <taxon>Gaeumannomyces</taxon>
    </lineage>
</organism>
<dbReference type="AlphaFoldDB" id="J3NIY3"/>
<reference evidence="4" key="1">
    <citation type="submission" date="2010-07" db="EMBL/GenBank/DDBJ databases">
        <title>The genome sequence of Gaeumannomyces graminis var. tritici strain R3-111a-1.</title>
        <authorList>
            <consortium name="The Broad Institute Genome Sequencing Platform"/>
            <person name="Ma L.-J."/>
            <person name="Dead R."/>
            <person name="Young S."/>
            <person name="Zeng Q."/>
            <person name="Koehrsen M."/>
            <person name="Alvarado L."/>
            <person name="Berlin A."/>
            <person name="Chapman S.B."/>
            <person name="Chen Z."/>
            <person name="Freedman E."/>
            <person name="Gellesch M."/>
            <person name="Goldberg J."/>
            <person name="Griggs A."/>
            <person name="Gujja S."/>
            <person name="Heilman E.R."/>
            <person name="Heiman D."/>
            <person name="Hepburn T."/>
            <person name="Howarth C."/>
            <person name="Jen D."/>
            <person name="Larson L."/>
            <person name="Mehta T."/>
            <person name="Neiman D."/>
            <person name="Pearson M."/>
            <person name="Roberts A."/>
            <person name="Saif S."/>
            <person name="Shea T."/>
            <person name="Shenoy N."/>
            <person name="Sisk P."/>
            <person name="Stolte C."/>
            <person name="Sykes S."/>
            <person name="Walk T."/>
            <person name="White J."/>
            <person name="Yandava C."/>
            <person name="Haas B."/>
            <person name="Nusbaum C."/>
            <person name="Birren B."/>
        </authorList>
    </citation>
    <scope>NUCLEOTIDE SEQUENCE [LARGE SCALE GENOMIC DNA]</scope>
    <source>
        <strain evidence="4">R3-111a-1</strain>
    </source>
</reference>
<dbReference type="RefSeq" id="XP_009217242.1">
    <property type="nucleotide sequence ID" value="XM_009218978.1"/>
</dbReference>
<accession>J3NIY3</accession>
<reference evidence="2" key="2">
    <citation type="submission" date="2010-07" db="EMBL/GenBank/DDBJ databases">
        <authorList>
            <consortium name="The Broad Institute Genome Sequencing Platform"/>
            <consortium name="Broad Institute Genome Sequencing Center for Infectious Disease"/>
            <person name="Ma L.-J."/>
            <person name="Dead R."/>
            <person name="Young S."/>
            <person name="Zeng Q."/>
            <person name="Koehrsen M."/>
            <person name="Alvarado L."/>
            <person name="Berlin A."/>
            <person name="Chapman S.B."/>
            <person name="Chen Z."/>
            <person name="Freedman E."/>
            <person name="Gellesch M."/>
            <person name="Goldberg J."/>
            <person name="Griggs A."/>
            <person name="Gujja S."/>
            <person name="Heilman E.R."/>
            <person name="Heiman D."/>
            <person name="Hepburn T."/>
            <person name="Howarth C."/>
            <person name="Jen D."/>
            <person name="Larson L."/>
            <person name="Mehta T."/>
            <person name="Neiman D."/>
            <person name="Pearson M."/>
            <person name="Roberts A."/>
            <person name="Saif S."/>
            <person name="Shea T."/>
            <person name="Shenoy N."/>
            <person name="Sisk P."/>
            <person name="Stolte C."/>
            <person name="Sykes S."/>
            <person name="Walk T."/>
            <person name="White J."/>
            <person name="Yandava C."/>
            <person name="Haas B."/>
            <person name="Nusbaum C."/>
            <person name="Birren B."/>
        </authorList>
    </citation>
    <scope>NUCLEOTIDE SEQUENCE</scope>
    <source>
        <strain evidence="2">R3-111a-1</strain>
    </source>
</reference>
<name>J3NIY3_GAET3</name>
<dbReference type="GeneID" id="20341675"/>
<dbReference type="EMBL" id="GL385395">
    <property type="protein sequence ID" value="EJT81233.1"/>
    <property type="molecule type" value="Genomic_DNA"/>
</dbReference>
<dbReference type="Proteomes" id="UP000006039">
    <property type="component" value="Unassembled WGS sequence"/>
</dbReference>
<evidence type="ECO:0000313" key="4">
    <source>
        <dbReference type="Proteomes" id="UP000006039"/>
    </source>
</evidence>
<dbReference type="VEuPathDB" id="FungiDB:GGTG_01217"/>
<dbReference type="EnsemblFungi" id="EJT81233">
    <property type="protein sequence ID" value="EJT81233"/>
    <property type="gene ID" value="GGTG_01217"/>
</dbReference>
<gene>
    <name evidence="3" type="primary">20341675</name>
    <name evidence="2" type="ORF">GGTG_01217</name>
</gene>
<dbReference type="HOGENOM" id="CLU_2722367_0_0_1"/>
<keyword evidence="4" id="KW-1185">Reference proteome</keyword>